<proteinExistence type="predicted"/>
<organism evidence="3 4">
    <name type="scientific">Streptosporangium carneum</name>
    <dbReference type="NCBI Taxonomy" id="47481"/>
    <lineage>
        <taxon>Bacteria</taxon>
        <taxon>Bacillati</taxon>
        <taxon>Actinomycetota</taxon>
        <taxon>Actinomycetes</taxon>
        <taxon>Streptosporangiales</taxon>
        <taxon>Streptosporangiaceae</taxon>
        <taxon>Streptosporangium</taxon>
    </lineage>
</organism>
<feature type="compositionally biased region" description="Low complexity" evidence="1">
    <location>
        <begin position="172"/>
        <end position="192"/>
    </location>
</feature>
<feature type="chain" id="PRO_5040740299" description="Copper chaperone PCu(A)C" evidence="2">
    <location>
        <begin position="21"/>
        <end position="192"/>
    </location>
</feature>
<dbReference type="EMBL" id="BSEV01000018">
    <property type="protein sequence ID" value="GLK12814.1"/>
    <property type="molecule type" value="Genomic_DNA"/>
</dbReference>
<dbReference type="PROSITE" id="PS51257">
    <property type="entry name" value="PROKAR_LIPOPROTEIN"/>
    <property type="match status" value="1"/>
</dbReference>
<evidence type="ECO:0000313" key="3">
    <source>
        <dbReference type="EMBL" id="GLK12814.1"/>
    </source>
</evidence>
<evidence type="ECO:0008006" key="5">
    <source>
        <dbReference type="Google" id="ProtNLM"/>
    </source>
</evidence>
<feature type="signal peptide" evidence="2">
    <location>
        <begin position="1"/>
        <end position="20"/>
    </location>
</feature>
<dbReference type="RefSeq" id="WP_271221126.1">
    <property type="nucleotide sequence ID" value="NZ_BAAAVD010000008.1"/>
</dbReference>
<reference evidence="3" key="2">
    <citation type="submission" date="2023-01" db="EMBL/GenBank/DDBJ databases">
        <authorList>
            <person name="Sun Q."/>
            <person name="Evtushenko L."/>
        </authorList>
    </citation>
    <scope>NUCLEOTIDE SEQUENCE</scope>
    <source>
        <strain evidence="3">VKM Ac-2007</strain>
    </source>
</reference>
<evidence type="ECO:0000313" key="4">
    <source>
        <dbReference type="Proteomes" id="UP001143474"/>
    </source>
</evidence>
<evidence type="ECO:0000256" key="2">
    <source>
        <dbReference type="SAM" id="SignalP"/>
    </source>
</evidence>
<keyword evidence="4" id="KW-1185">Reference proteome</keyword>
<dbReference type="Proteomes" id="UP001143474">
    <property type="component" value="Unassembled WGS sequence"/>
</dbReference>
<sequence length="192" mass="19445">MPRPIMVAAVALAVAAAGCAGPTTFDRDDTTRIHHPQNEGANASTGGLHLRNAFLLAGERPGAPPAQLPLYVVLINDEGRPDRLQQVTVQQGGTARLAGPVDLPPERAVGLGRPVGMVGGVPGTASNVSMTFTFANVGDVRVNVPVKLRRGEFATLAPAPLGSATPAPAPRSPSAVPQSGTGSSSPSPTTTP</sequence>
<reference evidence="3" key="1">
    <citation type="journal article" date="2014" name="Int. J. Syst. Evol. Microbiol.">
        <title>Complete genome sequence of Corynebacterium casei LMG S-19264T (=DSM 44701T), isolated from a smear-ripened cheese.</title>
        <authorList>
            <consortium name="US DOE Joint Genome Institute (JGI-PGF)"/>
            <person name="Walter F."/>
            <person name="Albersmeier A."/>
            <person name="Kalinowski J."/>
            <person name="Ruckert C."/>
        </authorList>
    </citation>
    <scope>NUCLEOTIDE SEQUENCE</scope>
    <source>
        <strain evidence="3">VKM Ac-2007</strain>
    </source>
</reference>
<feature type="region of interest" description="Disordered" evidence="1">
    <location>
        <begin position="157"/>
        <end position="192"/>
    </location>
</feature>
<dbReference type="AlphaFoldDB" id="A0A9W6I8C6"/>
<protein>
    <recommendedName>
        <fullName evidence="5">Copper chaperone PCu(A)C</fullName>
    </recommendedName>
</protein>
<gene>
    <name evidence="3" type="ORF">GCM10017600_62240</name>
</gene>
<comment type="caution">
    <text evidence="3">The sequence shown here is derived from an EMBL/GenBank/DDBJ whole genome shotgun (WGS) entry which is preliminary data.</text>
</comment>
<name>A0A9W6I8C6_9ACTN</name>
<evidence type="ECO:0000256" key="1">
    <source>
        <dbReference type="SAM" id="MobiDB-lite"/>
    </source>
</evidence>
<keyword evidence="2" id="KW-0732">Signal</keyword>
<accession>A0A9W6I8C6</accession>